<sequence>MTNIMTLLLPRRRTSSLLYFSRWKTGCMKMGKMKPKVCMWRSLRSSKSEVIPLRNGTKSTWSGGLLSTNLPTASIVIEMQQCQKIPNLSILTLQRRRRSSILVWKQKHGSEIKSNNRMHFPNMQLLS</sequence>
<dbReference type="AlphaFoldDB" id="A0A7C9DC86"/>
<organism evidence="1">
    <name type="scientific">Opuntia streptacantha</name>
    <name type="common">Prickly pear cactus</name>
    <name type="synonym">Opuntia cardona</name>
    <dbReference type="NCBI Taxonomy" id="393608"/>
    <lineage>
        <taxon>Eukaryota</taxon>
        <taxon>Viridiplantae</taxon>
        <taxon>Streptophyta</taxon>
        <taxon>Embryophyta</taxon>
        <taxon>Tracheophyta</taxon>
        <taxon>Spermatophyta</taxon>
        <taxon>Magnoliopsida</taxon>
        <taxon>eudicotyledons</taxon>
        <taxon>Gunneridae</taxon>
        <taxon>Pentapetalae</taxon>
        <taxon>Caryophyllales</taxon>
        <taxon>Cactineae</taxon>
        <taxon>Cactaceae</taxon>
        <taxon>Opuntioideae</taxon>
        <taxon>Opuntia</taxon>
    </lineage>
</organism>
<accession>A0A7C9DC86</accession>
<protein>
    <submittedName>
        <fullName evidence="1">Uncharacterized protein</fullName>
    </submittedName>
</protein>
<evidence type="ECO:0000313" key="1">
    <source>
        <dbReference type="EMBL" id="MBA4638147.1"/>
    </source>
</evidence>
<dbReference type="EMBL" id="GISG01108484">
    <property type="protein sequence ID" value="MBA4638147.1"/>
    <property type="molecule type" value="Transcribed_RNA"/>
</dbReference>
<reference evidence="1" key="1">
    <citation type="journal article" date="2013" name="J. Plant Res.">
        <title>Effect of fungi and light on seed germination of three Opuntia species from semiarid lands of central Mexico.</title>
        <authorList>
            <person name="Delgado-Sanchez P."/>
            <person name="Jimenez-Bremont J.F."/>
            <person name="Guerrero-Gonzalez Mde L."/>
            <person name="Flores J."/>
        </authorList>
    </citation>
    <scope>NUCLEOTIDE SEQUENCE</scope>
    <source>
        <tissue evidence="1">Cladode</tissue>
    </source>
</reference>
<name>A0A7C9DC86_OPUST</name>
<proteinExistence type="predicted"/>
<reference evidence="1" key="2">
    <citation type="submission" date="2020-07" db="EMBL/GenBank/DDBJ databases">
        <authorList>
            <person name="Vera ALvarez R."/>
            <person name="Arias-Moreno D.M."/>
            <person name="Jimenez-Jacinto V."/>
            <person name="Jimenez-Bremont J.F."/>
            <person name="Swaminathan K."/>
            <person name="Moose S.P."/>
            <person name="Guerrero-Gonzalez M.L."/>
            <person name="Marino-Ramirez L."/>
            <person name="Landsman D."/>
            <person name="Rodriguez-Kessler M."/>
            <person name="Delgado-Sanchez P."/>
        </authorList>
    </citation>
    <scope>NUCLEOTIDE SEQUENCE</scope>
    <source>
        <tissue evidence="1">Cladode</tissue>
    </source>
</reference>